<evidence type="ECO:0000313" key="12">
    <source>
        <dbReference type="Proteomes" id="UP000191663"/>
    </source>
</evidence>
<organism evidence="11 12">
    <name type="scientific">candidate division WOR-3 bacterium 4484_100</name>
    <dbReference type="NCBI Taxonomy" id="1936077"/>
    <lineage>
        <taxon>Bacteria</taxon>
        <taxon>Bacteria division WOR-3</taxon>
    </lineage>
</organism>
<dbReference type="GO" id="GO:0005886">
    <property type="term" value="C:plasma membrane"/>
    <property type="evidence" value="ECO:0007669"/>
    <property type="project" value="UniProtKB-SubCell"/>
</dbReference>
<feature type="transmembrane region" description="Helical" evidence="9">
    <location>
        <begin position="368"/>
        <end position="387"/>
    </location>
</feature>
<evidence type="ECO:0000256" key="2">
    <source>
        <dbReference type="ARBA" id="ARBA00022475"/>
    </source>
</evidence>
<evidence type="ECO:0000256" key="1">
    <source>
        <dbReference type="ARBA" id="ARBA00004651"/>
    </source>
</evidence>
<evidence type="ECO:0000256" key="4">
    <source>
        <dbReference type="ARBA" id="ARBA00022679"/>
    </source>
</evidence>
<feature type="transmembrane region" description="Helical" evidence="9">
    <location>
        <begin position="134"/>
        <end position="152"/>
    </location>
</feature>
<evidence type="ECO:0000256" key="8">
    <source>
        <dbReference type="PROSITE-ProRule" id="PRU00339"/>
    </source>
</evidence>
<dbReference type="GO" id="GO:0016763">
    <property type="term" value="F:pentosyltransferase activity"/>
    <property type="evidence" value="ECO:0007669"/>
    <property type="project" value="TreeGrafter"/>
</dbReference>
<keyword evidence="5 9" id="KW-0812">Transmembrane</keyword>
<reference evidence="12" key="1">
    <citation type="submission" date="2017-01" db="EMBL/GenBank/DDBJ databases">
        <title>Novel pathways for hydrocarbon cycling and metabolic interdependencies in hydrothermal sediment communities.</title>
        <authorList>
            <person name="Dombrowski N."/>
            <person name="Seitz K."/>
            <person name="Teske A."/>
            <person name="Baker B."/>
        </authorList>
    </citation>
    <scope>NUCLEOTIDE SEQUENCE [LARGE SCALE GENOMIC DNA]</scope>
</reference>
<dbReference type="AlphaFoldDB" id="A0A1V4QI38"/>
<evidence type="ECO:0000256" key="6">
    <source>
        <dbReference type="ARBA" id="ARBA00022989"/>
    </source>
</evidence>
<keyword evidence="4" id="KW-0808">Transferase</keyword>
<evidence type="ECO:0000313" key="11">
    <source>
        <dbReference type="EMBL" id="OPX18515.1"/>
    </source>
</evidence>
<feature type="transmembrane region" description="Helical" evidence="9">
    <location>
        <begin position="393"/>
        <end position="411"/>
    </location>
</feature>
<dbReference type="PROSITE" id="PS50005">
    <property type="entry name" value="TPR"/>
    <property type="match status" value="1"/>
</dbReference>
<feature type="domain" description="Glycosyltransferase RgtA/B/C/D-like" evidence="10">
    <location>
        <begin position="64"/>
        <end position="211"/>
    </location>
</feature>
<dbReference type="SMART" id="SM00028">
    <property type="entry name" value="TPR"/>
    <property type="match status" value="2"/>
</dbReference>
<name>A0A1V4QI38_UNCW3</name>
<dbReference type="Pfam" id="PF13231">
    <property type="entry name" value="PMT_2"/>
    <property type="match status" value="1"/>
</dbReference>
<keyword evidence="6 9" id="KW-1133">Transmembrane helix</keyword>
<dbReference type="InterPro" id="IPR038731">
    <property type="entry name" value="RgtA/B/C-like"/>
</dbReference>
<dbReference type="GO" id="GO:0009103">
    <property type="term" value="P:lipopolysaccharide biosynthetic process"/>
    <property type="evidence" value="ECO:0007669"/>
    <property type="project" value="UniProtKB-ARBA"/>
</dbReference>
<feature type="transmembrane region" description="Helical" evidence="9">
    <location>
        <begin position="70"/>
        <end position="96"/>
    </location>
</feature>
<dbReference type="PANTHER" id="PTHR33908">
    <property type="entry name" value="MANNOSYLTRANSFERASE YKCB-RELATED"/>
    <property type="match status" value="1"/>
</dbReference>
<dbReference type="EMBL" id="MUKB01000010">
    <property type="protein sequence ID" value="OPX18515.1"/>
    <property type="molecule type" value="Genomic_DNA"/>
</dbReference>
<dbReference type="InterPro" id="IPR050297">
    <property type="entry name" value="LipidA_mod_glycosyltrf_83"/>
</dbReference>
<feature type="transmembrane region" description="Helical" evidence="9">
    <location>
        <begin position="7"/>
        <end position="25"/>
    </location>
</feature>
<evidence type="ECO:0000256" key="5">
    <source>
        <dbReference type="ARBA" id="ARBA00022692"/>
    </source>
</evidence>
<dbReference type="Gene3D" id="1.25.40.10">
    <property type="entry name" value="Tetratricopeptide repeat domain"/>
    <property type="match status" value="1"/>
</dbReference>
<proteinExistence type="predicted"/>
<evidence type="ECO:0000256" key="7">
    <source>
        <dbReference type="ARBA" id="ARBA00023136"/>
    </source>
</evidence>
<dbReference type="InterPro" id="IPR011990">
    <property type="entry name" value="TPR-like_helical_dom_sf"/>
</dbReference>
<feature type="transmembrane region" description="Helical" evidence="9">
    <location>
        <begin position="200"/>
        <end position="219"/>
    </location>
</feature>
<dbReference type="Proteomes" id="UP000191663">
    <property type="component" value="Unassembled WGS sequence"/>
</dbReference>
<keyword evidence="3" id="KW-0328">Glycosyltransferase</keyword>
<feature type="transmembrane region" description="Helical" evidence="9">
    <location>
        <begin position="164"/>
        <end position="188"/>
    </location>
</feature>
<feature type="transmembrane region" description="Helical" evidence="9">
    <location>
        <begin position="423"/>
        <end position="440"/>
    </location>
</feature>
<evidence type="ECO:0000256" key="9">
    <source>
        <dbReference type="SAM" id="Phobius"/>
    </source>
</evidence>
<protein>
    <recommendedName>
        <fullName evidence="10">Glycosyltransferase RgtA/B/C/D-like domain-containing protein</fullName>
    </recommendedName>
</protein>
<feature type="transmembrane region" description="Helical" evidence="9">
    <location>
        <begin position="108"/>
        <end position="128"/>
    </location>
</feature>
<feature type="transmembrane region" description="Helical" evidence="9">
    <location>
        <begin position="336"/>
        <end position="361"/>
    </location>
</feature>
<feature type="repeat" description="TPR" evidence="8">
    <location>
        <begin position="480"/>
        <end position="513"/>
    </location>
</feature>
<keyword evidence="7 9" id="KW-0472">Membrane</keyword>
<dbReference type="SUPFAM" id="SSF48452">
    <property type="entry name" value="TPR-like"/>
    <property type="match status" value="1"/>
</dbReference>
<sequence>MNRKKNLIPLLIFLIGLCMRLIYIFQMSRNDPLFYHPFSDSLQYHHLAISILRNGIIGSEPFYHPPLFQYYLALIYNIFGINLFCARIIQIVLGSINILLIYLVTRQYFDRTVAMVASFIAAVYPMFIFYDGEILIPTVLIFLVLLGIFFLGRKGLRDIFFSGILFGLAAITRQNVLLIILLIPLFLLINQKKVILKKLLFFWLGSFLMIFPVTLRNVAVLKEPILISWQGGVNFYIGNNPHSNGITGIPPGSKKVDWFHAYLNLKEKFEHKIGHPLSNSEFDRICYAQGLNFVMKYPLKAFGLFIKKFYLFFAGFEISSERDIYRTAKYSYLGYILFHIPFLQFPFGVLCPLFIVGIYLLRDHWRKVSNLLLFILFYSLSFVAFFVNARYRMAIIPFIIIIASYTIVIFLKKMERKKRGVSLIIFVSSFIILNANLYQIRDPDLYLTSYELAQVYNAQGKLEDALRQVDSSIMDRPDFAEAHNLRGVILKKMGYVSKAQIEFQKAIELDSTLPDPYINLGNISILTEYPFLLIKILQNRITRRRLWSIRTRRLPSIILGISTCRRRILTEP</sequence>
<keyword evidence="8" id="KW-0802">TPR repeat</keyword>
<keyword evidence="2" id="KW-1003">Cell membrane</keyword>
<evidence type="ECO:0000259" key="10">
    <source>
        <dbReference type="Pfam" id="PF13231"/>
    </source>
</evidence>
<comment type="caution">
    <text evidence="11">The sequence shown here is derived from an EMBL/GenBank/DDBJ whole genome shotgun (WGS) entry which is preliminary data.</text>
</comment>
<dbReference type="InterPro" id="IPR019734">
    <property type="entry name" value="TPR_rpt"/>
</dbReference>
<accession>A0A1V4QI38</accession>
<dbReference type="PANTHER" id="PTHR33908:SF11">
    <property type="entry name" value="MEMBRANE PROTEIN"/>
    <property type="match status" value="1"/>
</dbReference>
<comment type="subcellular location">
    <subcellularLocation>
        <location evidence="1">Cell membrane</location>
        <topology evidence="1">Multi-pass membrane protein</topology>
    </subcellularLocation>
</comment>
<evidence type="ECO:0000256" key="3">
    <source>
        <dbReference type="ARBA" id="ARBA00022676"/>
    </source>
</evidence>
<gene>
    <name evidence="11" type="ORF">BXT86_00715</name>
</gene>